<gene>
    <name evidence="4" type="ORF">QJS10_CPB20g01297</name>
</gene>
<dbReference type="GO" id="GO:0005576">
    <property type="term" value="C:extracellular region"/>
    <property type="evidence" value="ECO:0007669"/>
    <property type="project" value="TreeGrafter"/>
</dbReference>
<reference evidence="4" key="2">
    <citation type="submission" date="2023-06" db="EMBL/GenBank/DDBJ databases">
        <authorList>
            <person name="Ma L."/>
            <person name="Liu K.-W."/>
            <person name="Li Z."/>
            <person name="Hsiao Y.-Y."/>
            <person name="Qi Y."/>
            <person name="Fu T."/>
            <person name="Tang G."/>
            <person name="Zhang D."/>
            <person name="Sun W.-H."/>
            <person name="Liu D.-K."/>
            <person name="Li Y."/>
            <person name="Chen G.-Z."/>
            <person name="Liu X.-D."/>
            <person name="Liao X.-Y."/>
            <person name="Jiang Y.-T."/>
            <person name="Yu X."/>
            <person name="Hao Y."/>
            <person name="Huang J."/>
            <person name="Zhao X.-W."/>
            <person name="Ke S."/>
            <person name="Chen Y.-Y."/>
            <person name="Wu W.-L."/>
            <person name="Hsu J.-L."/>
            <person name="Lin Y.-F."/>
            <person name="Huang M.-D."/>
            <person name="Li C.-Y."/>
            <person name="Huang L."/>
            <person name="Wang Z.-W."/>
            <person name="Zhao X."/>
            <person name="Zhong W.-Y."/>
            <person name="Peng D.-H."/>
            <person name="Ahmad S."/>
            <person name="Lan S."/>
            <person name="Zhang J.-S."/>
            <person name="Tsai W.-C."/>
            <person name="Van De Peer Y."/>
            <person name="Liu Z.-J."/>
        </authorList>
    </citation>
    <scope>NUCLEOTIDE SEQUENCE</scope>
    <source>
        <strain evidence="4">CP</strain>
        <tissue evidence="4">Leaves</tissue>
    </source>
</reference>
<evidence type="ECO:0000256" key="1">
    <source>
        <dbReference type="ARBA" id="ARBA00022729"/>
    </source>
</evidence>
<evidence type="ECO:0000259" key="3">
    <source>
        <dbReference type="Pfam" id="PF05617"/>
    </source>
</evidence>
<keyword evidence="1 2" id="KW-0732">Signal</keyword>
<dbReference type="InterPro" id="IPR008502">
    <property type="entry name" value="Prolamin-like"/>
</dbReference>
<feature type="domain" description="Prolamin-like" evidence="3">
    <location>
        <begin position="44"/>
        <end position="104"/>
    </location>
</feature>
<comment type="caution">
    <text evidence="4">The sequence shown here is derived from an EMBL/GenBank/DDBJ whole genome shotgun (WGS) entry which is preliminary data.</text>
</comment>
<accession>A0AAV9CBC3</accession>
<evidence type="ECO:0000256" key="2">
    <source>
        <dbReference type="SAM" id="SignalP"/>
    </source>
</evidence>
<protein>
    <recommendedName>
        <fullName evidence="3">Prolamin-like domain-containing protein</fullName>
    </recommendedName>
</protein>
<organism evidence="4 5">
    <name type="scientific">Acorus calamus</name>
    <name type="common">Sweet flag</name>
    <dbReference type="NCBI Taxonomy" id="4465"/>
    <lineage>
        <taxon>Eukaryota</taxon>
        <taxon>Viridiplantae</taxon>
        <taxon>Streptophyta</taxon>
        <taxon>Embryophyta</taxon>
        <taxon>Tracheophyta</taxon>
        <taxon>Spermatophyta</taxon>
        <taxon>Magnoliopsida</taxon>
        <taxon>Liliopsida</taxon>
        <taxon>Acoraceae</taxon>
        <taxon>Acorus</taxon>
    </lineage>
</organism>
<dbReference type="PANTHER" id="PTHR31181">
    <property type="entry name" value="EGG CELL-SECRETED PROTEIN 1.4"/>
    <property type="match status" value="1"/>
</dbReference>
<keyword evidence="5" id="KW-1185">Reference proteome</keyword>
<dbReference type="AlphaFoldDB" id="A0AAV9CBC3"/>
<dbReference type="GO" id="GO:0080155">
    <property type="term" value="P:regulation of double fertilization forming a zygote and endosperm"/>
    <property type="evidence" value="ECO:0007669"/>
    <property type="project" value="TreeGrafter"/>
</dbReference>
<dbReference type="Proteomes" id="UP001180020">
    <property type="component" value="Unassembled WGS sequence"/>
</dbReference>
<name>A0AAV9CBC3_ACOCL</name>
<proteinExistence type="predicted"/>
<reference evidence="4" key="1">
    <citation type="journal article" date="2023" name="Nat. Commun.">
        <title>Diploid and tetraploid genomes of Acorus and the evolution of monocots.</title>
        <authorList>
            <person name="Ma L."/>
            <person name="Liu K.W."/>
            <person name="Li Z."/>
            <person name="Hsiao Y.Y."/>
            <person name="Qi Y."/>
            <person name="Fu T."/>
            <person name="Tang G.D."/>
            <person name="Zhang D."/>
            <person name="Sun W.H."/>
            <person name="Liu D.K."/>
            <person name="Li Y."/>
            <person name="Chen G.Z."/>
            <person name="Liu X.D."/>
            <person name="Liao X.Y."/>
            <person name="Jiang Y.T."/>
            <person name="Yu X."/>
            <person name="Hao Y."/>
            <person name="Huang J."/>
            <person name="Zhao X.W."/>
            <person name="Ke S."/>
            <person name="Chen Y.Y."/>
            <person name="Wu W.L."/>
            <person name="Hsu J.L."/>
            <person name="Lin Y.F."/>
            <person name="Huang M.D."/>
            <person name="Li C.Y."/>
            <person name="Huang L."/>
            <person name="Wang Z.W."/>
            <person name="Zhao X."/>
            <person name="Zhong W.Y."/>
            <person name="Peng D.H."/>
            <person name="Ahmad S."/>
            <person name="Lan S."/>
            <person name="Zhang J.S."/>
            <person name="Tsai W.C."/>
            <person name="Van de Peer Y."/>
            <person name="Liu Z.J."/>
        </authorList>
    </citation>
    <scope>NUCLEOTIDE SEQUENCE</scope>
    <source>
        <strain evidence="4">CP</strain>
    </source>
</reference>
<dbReference type="PANTHER" id="PTHR31181:SF67">
    <property type="entry name" value="PROLAMIN-LIKE PROTEIN (DUF1278)"/>
    <property type="match status" value="1"/>
</dbReference>
<dbReference type="Pfam" id="PF05617">
    <property type="entry name" value="Prolamin_like"/>
    <property type="match status" value="1"/>
</dbReference>
<dbReference type="EMBL" id="JAUJYO010000020">
    <property type="protein sequence ID" value="KAK1285573.1"/>
    <property type="molecule type" value="Genomic_DNA"/>
</dbReference>
<evidence type="ECO:0000313" key="4">
    <source>
        <dbReference type="EMBL" id="KAK1285573.1"/>
    </source>
</evidence>
<dbReference type="GO" id="GO:0031982">
    <property type="term" value="C:vesicle"/>
    <property type="evidence" value="ECO:0007669"/>
    <property type="project" value="TreeGrafter"/>
</dbReference>
<sequence length="116" mass="12323">MRNVRAISAAILIMIVVLTCSASPSLARPIVEENKTGVNDIEHCWIAVIGASWCIQDISNSSFTGKIRLNPQCCAALEGISANCFSKIFHFLGPGFDALVKTFCVVQSGAAPPPTT</sequence>
<feature type="chain" id="PRO_5043698459" description="Prolamin-like domain-containing protein" evidence="2">
    <location>
        <begin position="23"/>
        <end position="116"/>
    </location>
</feature>
<evidence type="ECO:0000313" key="5">
    <source>
        <dbReference type="Proteomes" id="UP001180020"/>
    </source>
</evidence>
<feature type="signal peptide" evidence="2">
    <location>
        <begin position="1"/>
        <end position="22"/>
    </location>
</feature>
<dbReference type="GO" id="GO:2000008">
    <property type="term" value="P:regulation of protein localization to cell surface"/>
    <property type="evidence" value="ECO:0007669"/>
    <property type="project" value="TreeGrafter"/>
</dbReference>
<dbReference type="GO" id="GO:0009567">
    <property type="term" value="P:double fertilization forming a zygote and endosperm"/>
    <property type="evidence" value="ECO:0007669"/>
    <property type="project" value="TreeGrafter"/>
</dbReference>